<dbReference type="OrthoDB" id="300795at2759"/>
<feature type="compositionally biased region" description="Basic and acidic residues" evidence="2">
    <location>
        <begin position="104"/>
        <end position="114"/>
    </location>
</feature>
<evidence type="ECO:0000256" key="2">
    <source>
        <dbReference type="SAM" id="MobiDB-lite"/>
    </source>
</evidence>
<keyword evidence="1" id="KW-0479">Metal-binding</keyword>
<keyword evidence="1" id="KW-0862">Zinc</keyword>
<dbReference type="EMBL" id="CAJJDN010000105">
    <property type="protein sequence ID" value="CAD8114309.1"/>
    <property type="molecule type" value="Genomic_DNA"/>
</dbReference>
<feature type="domain" description="C3H1-type" evidence="3">
    <location>
        <begin position="3"/>
        <end position="30"/>
    </location>
</feature>
<evidence type="ECO:0000259" key="3">
    <source>
        <dbReference type="PROSITE" id="PS50103"/>
    </source>
</evidence>
<protein>
    <recommendedName>
        <fullName evidence="3">C3H1-type domain-containing protein</fullName>
    </recommendedName>
</protein>
<keyword evidence="1" id="KW-0863">Zinc-finger</keyword>
<feature type="region of interest" description="Disordered" evidence="2">
    <location>
        <begin position="36"/>
        <end position="165"/>
    </location>
</feature>
<dbReference type="AlphaFoldDB" id="A0A8S1QEI9"/>
<sequence>MNATSEIPCKYFSKNACSKGDQCRFLHDPSLIQNINLEENSDEKQQNKKNYGFENYKKPIYNQKEQTFEDQDSKSDKISKKDSKFKLNLKKKNDNFQYNNQMKQNERSQIHNNEKQSQNDFRDSKQKQKNNVNSDRWERNQENDEDKQDFKNNYTRGRGNLQFQDYRNDQVNFRRGFNRQEQRGFQNYDARKDDFQDEEHMQNIQKRIKKNVVVAKKILKLEQSIEIYEIVKIIGFYNQQLIILKANQIEFYNIPFKRNGTDILDDSLKTSLDHWDKILLNGWIQEQSDGRFNLIVEFIRKSEKIKNLLIYPILFQQESHILINEVTIKNIVFAEKEQDLILTFCQDGLIRIFQYCEDQYKFMQHYNLDQTIETVIKVGSNYLIGTRKQKIFIFDGLEIQSIQYQFDKICTQMVIDFNRVILKFDNETESSIYILTQNLKVNGPMYNGSKIDCLDIIRSYENEKLFIFSIENSVETFIEIDNKLQIFDKLQNQNIKNIQKFEMKNQNMLIQKYIVGNNNLNLKLYSIIPEE</sequence>
<dbReference type="SMART" id="SM00356">
    <property type="entry name" value="ZnF_C3H1"/>
    <property type="match status" value="1"/>
</dbReference>
<dbReference type="Proteomes" id="UP000692954">
    <property type="component" value="Unassembled WGS sequence"/>
</dbReference>
<keyword evidence="5" id="KW-1185">Reference proteome</keyword>
<feature type="compositionally biased region" description="Polar residues" evidence="2">
    <location>
        <begin position="151"/>
        <end position="165"/>
    </location>
</feature>
<comment type="caution">
    <text evidence="4">The sequence shown here is derived from an EMBL/GenBank/DDBJ whole genome shotgun (WGS) entry which is preliminary data.</text>
</comment>
<proteinExistence type="predicted"/>
<feature type="zinc finger region" description="C3H1-type" evidence="1">
    <location>
        <begin position="3"/>
        <end position="30"/>
    </location>
</feature>
<organism evidence="4 5">
    <name type="scientific">Paramecium sonneborni</name>
    <dbReference type="NCBI Taxonomy" id="65129"/>
    <lineage>
        <taxon>Eukaryota</taxon>
        <taxon>Sar</taxon>
        <taxon>Alveolata</taxon>
        <taxon>Ciliophora</taxon>
        <taxon>Intramacronucleata</taxon>
        <taxon>Oligohymenophorea</taxon>
        <taxon>Peniculida</taxon>
        <taxon>Parameciidae</taxon>
        <taxon>Paramecium</taxon>
    </lineage>
</organism>
<dbReference type="PROSITE" id="PS50103">
    <property type="entry name" value="ZF_C3H1"/>
    <property type="match status" value="1"/>
</dbReference>
<dbReference type="Pfam" id="PF00642">
    <property type="entry name" value="zf-CCCH"/>
    <property type="match status" value="1"/>
</dbReference>
<reference evidence="4" key="1">
    <citation type="submission" date="2021-01" db="EMBL/GenBank/DDBJ databases">
        <authorList>
            <consortium name="Genoscope - CEA"/>
            <person name="William W."/>
        </authorList>
    </citation>
    <scope>NUCLEOTIDE SEQUENCE</scope>
</reference>
<evidence type="ECO:0000256" key="1">
    <source>
        <dbReference type="PROSITE-ProRule" id="PRU00723"/>
    </source>
</evidence>
<evidence type="ECO:0000313" key="5">
    <source>
        <dbReference type="Proteomes" id="UP000692954"/>
    </source>
</evidence>
<feature type="compositionally biased region" description="Basic and acidic residues" evidence="2">
    <location>
        <begin position="71"/>
        <end position="85"/>
    </location>
</feature>
<name>A0A8S1QEI9_9CILI</name>
<evidence type="ECO:0000313" key="4">
    <source>
        <dbReference type="EMBL" id="CAD8114309.1"/>
    </source>
</evidence>
<dbReference type="GO" id="GO:0008270">
    <property type="term" value="F:zinc ion binding"/>
    <property type="evidence" value="ECO:0007669"/>
    <property type="project" value="UniProtKB-KW"/>
</dbReference>
<accession>A0A8S1QEI9</accession>
<dbReference type="InterPro" id="IPR000571">
    <property type="entry name" value="Znf_CCCH"/>
</dbReference>
<gene>
    <name evidence="4" type="ORF">PSON_ATCC_30995.1.T1050137</name>
</gene>